<feature type="domain" description="Zinc-ribbon" evidence="1">
    <location>
        <begin position="4"/>
        <end position="44"/>
    </location>
</feature>
<feature type="domain" description="Zinc-ribbon" evidence="1">
    <location>
        <begin position="91"/>
        <end position="135"/>
    </location>
</feature>
<dbReference type="RefSeq" id="WP_136572942.1">
    <property type="nucleotide sequence ID" value="NZ_STFG01000005.1"/>
</dbReference>
<dbReference type="InterPro" id="IPR011201">
    <property type="entry name" value="Zinc-ribbon_6_bact"/>
</dbReference>
<keyword evidence="3" id="KW-1185">Reference proteome</keyword>
<dbReference type="InterPro" id="IPR031321">
    <property type="entry name" value="UCP012641"/>
</dbReference>
<evidence type="ECO:0000313" key="3">
    <source>
        <dbReference type="Proteomes" id="UP000308917"/>
    </source>
</evidence>
<organism evidence="2 3">
    <name type="scientific">Lampropedia puyangensis</name>
    <dbReference type="NCBI Taxonomy" id="1330072"/>
    <lineage>
        <taxon>Bacteria</taxon>
        <taxon>Pseudomonadati</taxon>
        <taxon>Pseudomonadota</taxon>
        <taxon>Betaproteobacteria</taxon>
        <taxon>Burkholderiales</taxon>
        <taxon>Comamonadaceae</taxon>
        <taxon>Lampropedia</taxon>
    </lineage>
</organism>
<dbReference type="OrthoDB" id="256753at2"/>
<dbReference type="EMBL" id="STFG01000005">
    <property type="protein sequence ID" value="THU02741.1"/>
    <property type="molecule type" value="Genomic_DNA"/>
</dbReference>
<reference evidence="2 3" key="1">
    <citation type="journal article" date="2015" name="Antonie Van Leeuwenhoek">
        <title>Lampropedia puyangensis sp. nov., isolated from symptomatic bark of Populus ? euramericana canker and emended description of Lampropedia hyalina (Ehrenberg 1832) Lee et al. 2004.</title>
        <authorList>
            <person name="Li Y."/>
            <person name="Wang T."/>
            <person name="Piao C.G."/>
            <person name="Wang L.F."/>
            <person name="Tian G.Z."/>
            <person name="Zhu T.H."/>
            <person name="Guo M.W."/>
        </authorList>
    </citation>
    <scope>NUCLEOTIDE SEQUENCE [LARGE SCALE GENOMIC DNA]</scope>
    <source>
        <strain evidence="2 3">2-bin</strain>
    </source>
</reference>
<dbReference type="Pfam" id="PF10005">
    <property type="entry name" value="Zn_ribbon_DZR_6"/>
    <property type="match status" value="2"/>
</dbReference>
<dbReference type="PIRSF" id="PIRSF012641">
    <property type="entry name" value="UCP012641"/>
    <property type="match status" value="1"/>
</dbReference>
<gene>
    <name evidence="2" type="ORF">E9531_06450</name>
</gene>
<sequence>MQTFQCTQCANLVFFDSQVCVNCGSPLGFDPESLTLLALQSIEAPHPSALNLEDAVNDTTAPTAPVGDSPLIVQSHWQLNNAMGFQIHTQQPVGGYKFCKNHIDAHGCNFLLAASDSHDYCLSCRQTETIPNLSNLSNLHAWITIENAKRRLFYSLAKLGLKNTQHPPKYDFLEDIEGQDPVMTGHANGLITLNIAEADDAERTRRRINLHEPYRTLLGHLRHEVGHFYWDQFFIRDEWALAKFRLLFGDERLDYSQALQQHYQTPQGDWQNNYVSSYASAHPWEDWAETWAHYLHLIDLQETASSYQLQFAIHGTQGVLCTQVENPFTTFAQAPQDDSPQDISHLLNQSMGISLVLNSLNRSLGHNDAYPFALSSPVLQKLGFVHNAIRRYAHQKNRATLPDQPAVC</sequence>
<dbReference type="Pfam" id="PF15887">
    <property type="entry name" value="Peptidase_Mx"/>
    <property type="match status" value="1"/>
</dbReference>
<dbReference type="AlphaFoldDB" id="A0A4S8F760"/>
<comment type="caution">
    <text evidence="2">The sequence shown here is derived from an EMBL/GenBank/DDBJ whole genome shotgun (WGS) entry which is preliminary data.</text>
</comment>
<proteinExistence type="predicted"/>
<evidence type="ECO:0000313" key="2">
    <source>
        <dbReference type="EMBL" id="THU02741.1"/>
    </source>
</evidence>
<evidence type="ECO:0000259" key="1">
    <source>
        <dbReference type="Pfam" id="PF10005"/>
    </source>
</evidence>
<dbReference type="Proteomes" id="UP000308917">
    <property type="component" value="Unassembled WGS sequence"/>
</dbReference>
<accession>A0A4S8F760</accession>
<protein>
    <recommendedName>
        <fullName evidence="1">Zinc-ribbon domain-containing protein</fullName>
    </recommendedName>
</protein>
<name>A0A4S8F760_9BURK</name>
<dbReference type="Gene3D" id="3.40.390.70">
    <property type="match status" value="1"/>
</dbReference>